<accession>A0A1S1NR37</accession>
<protein>
    <submittedName>
        <fullName evidence="5">Acyl-CoA thioesterase II</fullName>
    </submittedName>
</protein>
<dbReference type="Pfam" id="PF13622">
    <property type="entry name" value="4HBT_3"/>
    <property type="match status" value="1"/>
</dbReference>
<evidence type="ECO:0000313" key="5">
    <source>
        <dbReference type="EMBL" id="OHV05330.1"/>
    </source>
</evidence>
<dbReference type="InterPro" id="IPR049450">
    <property type="entry name" value="ACOT8-like_C"/>
</dbReference>
<dbReference type="SUPFAM" id="SSF54637">
    <property type="entry name" value="Thioesterase/thiol ester dehydrase-isomerase"/>
    <property type="match status" value="2"/>
</dbReference>
<name>A0A1S1NR37_9MYCO</name>
<dbReference type="RefSeq" id="WP_071023335.1">
    <property type="nucleotide sequence ID" value="NZ_MLQM01000019.1"/>
</dbReference>
<dbReference type="AlphaFoldDB" id="A0A1S1NR37"/>
<dbReference type="Pfam" id="PF20789">
    <property type="entry name" value="4HBT_3C"/>
    <property type="match status" value="1"/>
</dbReference>
<dbReference type="CDD" id="cd03444">
    <property type="entry name" value="Thioesterase_II_repeat1"/>
    <property type="match status" value="1"/>
</dbReference>
<dbReference type="Gene3D" id="2.40.160.210">
    <property type="entry name" value="Acyl-CoA thioesterase, double hotdog domain"/>
    <property type="match status" value="1"/>
</dbReference>
<comment type="caution">
    <text evidence="5">The sequence shown here is derived from an EMBL/GenBank/DDBJ whole genome shotgun (WGS) entry which is preliminary data.</text>
</comment>
<dbReference type="InterPro" id="IPR042171">
    <property type="entry name" value="Acyl-CoA_hotdog"/>
</dbReference>
<reference evidence="5 6" key="1">
    <citation type="submission" date="2016-10" db="EMBL/GenBank/DDBJ databases">
        <title>Genome sequence of Mycobacterium talmonii.</title>
        <authorList>
            <person name="Greninger A.L."/>
            <person name="Elliott B."/>
            <person name="Vasireddy S."/>
            <person name="Vasireddy R."/>
        </authorList>
    </citation>
    <scope>NUCLEOTIDE SEQUENCE [LARGE SCALE GENOMIC DNA]</scope>
    <source>
        <strain evidence="6">NE-TNMC-100812</strain>
    </source>
</reference>
<evidence type="ECO:0000259" key="4">
    <source>
        <dbReference type="Pfam" id="PF20789"/>
    </source>
</evidence>
<dbReference type="CDD" id="cd03445">
    <property type="entry name" value="Thioesterase_II_repeat2"/>
    <property type="match status" value="1"/>
</dbReference>
<dbReference type="InterPro" id="IPR049449">
    <property type="entry name" value="TesB_ACOT8-like_N"/>
</dbReference>
<evidence type="ECO:0000256" key="1">
    <source>
        <dbReference type="ARBA" id="ARBA00006538"/>
    </source>
</evidence>
<dbReference type="PANTHER" id="PTHR11066:SF34">
    <property type="entry name" value="ACYL-COENZYME A THIOESTERASE 8"/>
    <property type="match status" value="1"/>
</dbReference>
<keyword evidence="2" id="KW-0378">Hydrolase</keyword>
<dbReference type="GO" id="GO:0009062">
    <property type="term" value="P:fatty acid catabolic process"/>
    <property type="evidence" value="ECO:0007669"/>
    <property type="project" value="TreeGrafter"/>
</dbReference>
<dbReference type="EMBL" id="MLQM01000019">
    <property type="protein sequence ID" value="OHV05330.1"/>
    <property type="molecule type" value="Genomic_DNA"/>
</dbReference>
<keyword evidence="6" id="KW-1185">Reference proteome</keyword>
<feature type="domain" description="Acyl-CoA thioesterase-like C-terminal" evidence="4">
    <location>
        <begin position="127"/>
        <end position="277"/>
    </location>
</feature>
<dbReference type="InterPro" id="IPR003703">
    <property type="entry name" value="Acyl_CoA_thio"/>
</dbReference>
<dbReference type="Proteomes" id="UP000179734">
    <property type="component" value="Unassembled WGS sequence"/>
</dbReference>
<dbReference type="GO" id="GO:0047617">
    <property type="term" value="F:fatty acyl-CoA hydrolase activity"/>
    <property type="evidence" value="ECO:0007669"/>
    <property type="project" value="InterPro"/>
</dbReference>
<feature type="domain" description="Acyl-CoA thioesterase-like N-terminal HotDog" evidence="3">
    <location>
        <begin position="32"/>
        <end position="108"/>
    </location>
</feature>
<dbReference type="GO" id="GO:0006637">
    <property type="term" value="P:acyl-CoA metabolic process"/>
    <property type="evidence" value="ECO:0007669"/>
    <property type="project" value="InterPro"/>
</dbReference>
<comment type="similarity">
    <text evidence="1">Belongs to the C/M/P thioester hydrolase family.</text>
</comment>
<proteinExistence type="inferred from homology"/>
<sequence length="283" mass="30882">MPYPTLADIVATLDVDRIADQHFVATQLDNPAHHIVGGHIAAQALMAASRTAPGRTPHSVHVYYIRPGDARRPVDLHVDVARDGGTLSTRQVTARQDGQILLEALASFSAPVPAPDYHQPLPDVPDPDALPPMQQQLADYADELDGHWVQPRPFELRYVDPPPRLALELPAPSPRIRLWWKPAGPVPDDAALPSCLLTYLSGTTMVETALAMRRATPVSTFNALIDHALWFQRPIDLSDWVLSDQFSPSGVAGRGLATSTMYNRAGQLVATATQELYFGRGTT</sequence>
<evidence type="ECO:0000256" key="2">
    <source>
        <dbReference type="ARBA" id="ARBA00022801"/>
    </source>
</evidence>
<evidence type="ECO:0000259" key="3">
    <source>
        <dbReference type="Pfam" id="PF13622"/>
    </source>
</evidence>
<gene>
    <name evidence="5" type="ORF">BKN37_06175</name>
</gene>
<evidence type="ECO:0000313" key="6">
    <source>
        <dbReference type="Proteomes" id="UP000179734"/>
    </source>
</evidence>
<organism evidence="5 6">
    <name type="scientific">Mycobacterium talmoniae</name>
    <dbReference type="NCBI Taxonomy" id="1858794"/>
    <lineage>
        <taxon>Bacteria</taxon>
        <taxon>Bacillati</taxon>
        <taxon>Actinomycetota</taxon>
        <taxon>Actinomycetes</taxon>
        <taxon>Mycobacteriales</taxon>
        <taxon>Mycobacteriaceae</taxon>
        <taxon>Mycobacterium</taxon>
    </lineage>
</organism>
<dbReference type="InterPro" id="IPR029069">
    <property type="entry name" value="HotDog_dom_sf"/>
</dbReference>
<dbReference type="PANTHER" id="PTHR11066">
    <property type="entry name" value="ACYL-COA THIOESTERASE"/>
    <property type="match status" value="1"/>
</dbReference>